<evidence type="ECO:0000313" key="13">
    <source>
        <dbReference type="Ensembl" id="ENSMLUP00000018620.1"/>
    </source>
</evidence>
<comment type="catalytic activity">
    <reaction evidence="9">
        <text>L-seryl-[protein] + ATP = O-phospho-L-seryl-[protein] + ADP + H(+)</text>
        <dbReference type="Rhea" id="RHEA:17989"/>
        <dbReference type="Rhea" id="RHEA-COMP:9863"/>
        <dbReference type="Rhea" id="RHEA-COMP:11604"/>
        <dbReference type="ChEBI" id="CHEBI:15378"/>
        <dbReference type="ChEBI" id="CHEBI:29999"/>
        <dbReference type="ChEBI" id="CHEBI:30616"/>
        <dbReference type="ChEBI" id="CHEBI:83421"/>
        <dbReference type="ChEBI" id="CHEBI:456216"/>
        <dbReference type="EC" id="2.7.11.1"/>
    </reaction>
</comment>
<dbReference type="GeneTree" id="ENSGT00940000160886"/>
<dbReference type="eggNOG" id="KOG0586">
    <property type="taxonomic scope" value="Eukaryota"/>
</dbReference>
<dbReference type="GO" id="GO:0050321">
    <property type="term" value="F:tau-protein kinase activity"/>
    <property type="evidence" value="ECO:0007669"/>
    <property type="project" value="TreeGrafter"/>
</dbReference>
<comment type="similarity">
    <text evidence="7">Belongs to the protein kinase superfamily. CAMK Ser/Thr protein kinase family. Smok subfamily.</text>
</comment>
<name>G1Q4I7_MYOLU</name>
<evidence type="ECO:0000256" key="6">
    <source>
        <dbReference type="ARBA" id="ARBA00022840"/>
    </source>
</evidence>
<sequence length="568" mass="61568">ATSSSHFSTPPVPQVHFVGDYVLLRTIGKGAWATVSLARHVPTATEVVIKTIDRKGSSELPQEAHCLESLNHPNITSLFEVIVTQDKFYLVMEYVRGGDLREHLETSGRLTEREARAAFRELVSALQYCHHRGIAHRDLKPANILLDANRSIRLADFGFGKEAKGQKLSTFCGTIYYMAPEIMKRQDYDGCKADVWSLGVTLYKMLTGKVPFRGDNIVRQRQKILAGKFEEPNFVSRRGKNLLNRLLTLDPQKRPTMEEVMEDRWLNVGQEDEPLRPYSEPPQEDLDPHVTAVMLDLGFKQDQIQQSLTNRRFDRVMGTYRILKMTQPKMPGRTIRVRPYPSLEARSILSSQEVATPSPVLKRGPGGSPTMGNNSHSNSSVSSGGAAGGAAHERGLHTGQAEEEREDLDCPGSNATTPPPSLEAIAAAPPITSTEFRTATPSPVLKRGPVGSPTIRNRSHRSTISRGRARGGAAQESGLDTGQAEEETEDTDCPGSNATTPPPSLEAIAATPPINSTEFRTATPSPVLSTISRGGAKGGAAPESGLHTGQADGGSPVSPSGHSQGRPG</sequence>
<feature type="compositionally biased region" description="Acidic residues" evidence="11">
    <location>
        <begin position="483"/>
        <end position="492"/>
    </location>
</feature>
<dbReference type="GO" id="GO:0035556">
    <property type="term" value="P:intracellular signal transduction"/>
    <property type="evidence" value="ECO:0007669"/>
    <property type="project" value="TreeGrafter"/>
</dbReference>
<evidence type="ECO:0000256" key="7">
    <source>
        <dbReference type="ARBA" id="ARBA00038181"/>
    </source>
</evidence>
<dbReference type="GO" id="GO:0005737">
    <property type="term" value="C:cytoplasm"/>
    <property type="evidence" value="ECO:0007669"/>
    <property type="project" value="TreeGrafter"/>
</dbReference>
<evidence type="ECO:0000256" key="2">
    <source>
        <dbReference type="ARBA" id="ARBA00022527"/>
    </source>
</evidence>
<evidence type="ECO:0000256" key="3">
    <source>
        <dbReference type="ARBA" id="ARBA00022679"/>
    </source>
</evidence>
<reference evidence="13 14" key="1">
    <citation type="journal article" date="2011" name="Nature">
        <title>A high-resolution map of human evolutionary constraint using 29 mammals.</title>
        <authorList>
            <person name="Lindblad-Toh K."/>
            <person name="Garber M."/>
            <person name="Zuk O."/>
            <person name="Lin M.F."/>
            <person name="Parker B.J."/>
            <person name="Washietl S."/>
            <person name="Kheradpour P."/>
            <person name="Ernst J."/>
            <person name="Jordan G."/>
            <person name="Mauceli E."/>
            <person name="Ward L.D."/>
            <person name="Lowe C.B."/>
            <person name="Holloway A.K."/>
            <person name="Clamp M."/>
            <person name="Gnerre S."/>
            <person name="Alfoldi J."/>
            <person name="Beal K."/>
            <person name="Chang J."/>
            <person name="Clawson H."/>
            <person name="Cuff J."/>
            <person name="Di Palma F."/>
            <person name="Fitzgerald S."/>
            <person name="Flicek P."/>
            <person name="Guttman M."/>
            <person name="Hubisz M.J."/>
            <person name="Jaffe D.B."/>
            <person name="Jungreis I."/>
            <person name="Kent W.J."/>
            <person name="Kostka D."/>
            <person name="Lara M."/>
            <person name="Martins A.L."/>
            <person name="Massingham T."/>
            <person name="Moltke I."/>
            <person name="Raney B.J."/>
            <person name="Rasmussen M.D."/>
            <person name="Robinson J."/>
            <person name="Stark A."/>
            <person name="Vilella A.J."/>
            <person name="Wen J."/>
            <person name="Xie X."/>
            <person name="Zody M.C."/>
            <person name="Baldwin J."/>
            <person name="Bloom T."/>
            <person name="Chin C.W."/>
            <person name="Heiman D."/>
            <person name="Nicol R."/>
            <person name="Nusbaum C."/>
            <person name="Young S."/>
            <person name="Wilkinson J."/>
            <person name="Worley K.C."/>
            <person name="Kovar C.L."/>
            <person name="Muzny D.M."/>
            <person name="Gibbs R.A."/>
            <person name="Cree A."/>
            <person name="Dihn H.H."/>
            <person name="Fowler G."/>
            <person name="Jhangiani S."/>
            <person name="Joshi V."/>
            <person name="Lee S."/>
            <person name="Lewis L.R."/>
            <person name="Nazareth L.V."/>
            <person name="Okwuonu G."/>
            <person name="Santibanez J."/>
            <person name="Warren W.C."/>
            <person name="Mardis E.R."/>
            <person name="Weinstock G.M."/>
            <person name="Wilson R.K."/>
            <person name="Delehaunty K."/>
            <person name="Dooling D."/>
            <person name="Fronik C."/>
            <person name="Fulton L."/>
            <person name="Fulton B."/>
            <person name="Graves T."/>
            <person name="Minx P."/>
            <person name="Sodergren E."/>
            <person name="Birney E."/>
            <person name="Margulies E.H."/>
            <person name="Herrero J."/>
            <person name="Green E.D."/>
            <person name="Haussler D."/>
            <person name="Siepel A."/>
            <person name="Goldman N."/>
            <person name="Pollard K.S."/>
            <person name="Pedersen J.S."/>
            <person name="Lander E.S."/>
            <person name="Kellis M."/>
        </authorList>
    </citation>
    <scope>NUCLEOTIDE SEQUENCE [LARGE SCALE GENOMIC DNA]</scope>
</reference>
<feature type="compositionally biased region" description="Polar residues" evidence="11">
    <location>
        <begin position="431"/>
        <end position="441"/>
    </location>
</feature>
<feature type="compositionally biased region" description="Polar residues" evidence="11">
    <location>
        <begin position="513"/>
        <end position="532"/>
    </location>
</feature>
<comment type="catalytic activity">
    <reaction evidence="8">
        <text>L-threonyl-[protein] + ATP = O-phospho-L-threonyl-[protein] + ADP + H(+)</text>
        <dbReference type="Rhea" id="RHEA:46608"/>
        <dbReference type="Rhea" id="RHEA-COMP:11060"/>
        <dbReference type="Rhea" id="RHEA-COMP:11605"/>
        <dbReference type="ChEBI" id="CHEBI:15378"/>
        <dbReference type="ChEBI" id="CHEBI:30013"/>
        <dbReference type="ChEBI" id="CHEBI:30616"/>
        <dbReference type="ChEBI" id="CHEBI:61977"/>
        <dbReference type="ChEBI" id="CHEBI:456216"/>
        <dbReference type="EC" id="2.7.11.1"/>
    </reaction>
</comment>
<keyword evidence="3" id="KW-0808">Transferase</keyword>
<organism evidence="13 14">
    <name type="scientific">Myotis lucifugus</name>
    <name type="common">Little brown bat</name>
    <dbReference type="NCBI Taxonomy" id="59463"/>
    <lineage>
        <taxon>Eukaryota</taxon>
        <taxon>Metazoa</taxon>
        <taxon>Chordata</taxon>
        <taxon>Craniata</taxon>
        <taxon>Vertebrata</taxon>
        <taxon>Euteleostomi</taxon>
        <taxon>Mammalia</taxon>
        <taxon>Eutheria</taxon>
        <taxon>Laurasiatheria</taxon>
        <taxon>Chiroptera</taxon>
        <taxon>Yangochiroptera</taxon>
        <taxon>Vespertilionidae</taxon>
        <taxon>Myotis</taxon>
    </lineage>
</organism>
<dbReference type="PANTHER" id="PTHR24346:SF56">
    <property type="entry name" value="SERINE_THREONINE-PROTEIN KINASE MARK2"/>
    <property type="match status" value="1"/>
</dbReference>
<dbReference type="PROSITE" id="PS00108">
    <property type="entry name" value="PROTEIN_KINASE_ST"/>
    <property type="match status" value="1"/>
</dbReference>
<dbReference type="FunFam" id="3.30.200.20:FF:000003">
    <property type="entry name" value="Non-specific serine/threonine protein kinase"/>
    <property type="match status" value="1"/>
</dbReference>
<dbReference type="PANTHER" id="PTHR24346">
    <property type="entry name" value="MAP/MICROTUBULE AFFINITY-REGULATING KINASE"/>
    <property type="match status" value="1"/>
</dbReference>
<dbReference type="PROSITE" id="PS00107">
    <property type="entry name" value="PROTEIN_KINASE_ATP"/>
    <property type="match status" value="1"/>
</dbReference>
<proteinExistence type="inferred from homology"/>
<dbReference type="CDD" id="cd14337">
    <property type="entry name" value="UBA_MARK_Par1"/>
    <property type="match status" value="1"/>
</dbReference>
<evidence type="ECO:0000256" key="5">
    <source>
        <dbReference type="ARBA" id="ARBA00022777"/>
    </source>
</evidence>
<keyword evidence="6 10" id="KW-0067">ATP-binding</keyword>
<dbReference type="GO" id="GO:0005524">
    <property type="term" value="F:ATP binding"/>
    <property type="evidence" value="ECO:0007669"/>
    <property type="project" value="UniProtKB-UniRule"/>
</dbReference>
<evidence type="ECO:0000256" key="10">
    <source>
        <dbReference type="PROSITE-ProRule" id="PRU10141"/>
    </source>
</evidence>
<dbReference type="SUPFAM" id="SSF56112">
    <property type="entry name" value="Protein kinase-like (PK-like)"/>
    <property type="match status" value="1"/>
</dbReference>
<dbReference type="FunFam" id="1.10.510.10:FF:000002">
    <property type="entry name" value="Non-specific serine/threonine protein kinase"/>
    <property type="match status" value="1"/>
</dbReference>
<dbReference type="HOGENOM" id="CLU_000288_63_0_1"/>
<reference evidence="13" key="2">
    <citation type="submission" date="2025-08" db="UniProtKB">
        <authorList>
            <consortium name="Ensembl"/>
        </authorList>
    </citation>
    <scope>IDENTIFICATION</scope>
</reference>
<feature type="compositionally biased region" description="Basic and acidic residues" evidence="11">
    <location>
        <begin position="391"/>
        <end position="402"/>
    </location>
</feature>
<dbReference type="InterPro" id="IPR000719">
    <property type="entry name" value="Prot_kinase_dom"/>
</dbReference>
<dbReference type="EC" id="2.7.11.1" evidence="1"/>
<dbReference type="FunCoup" id="G1Q4I7">
    <property type="interactions" value="5"/>
</dbReference>
<dbReference type="OMA" id="MEDRTIA"/>
<keyword evidence="4 10" id="KW-0547">Nucleotide-binding</keyword>
<dbReference type="Proteomes" id="UP000001074">
    <property type="component" value="Unassembled WGS sequence"/>
</dbReference>
<dbReference type="InterPro" id="IPR011009">
    <property type="entry name" value="Kinase-like_dom_sf"/>
</dbReference>
<dbReference type="InterPro" id="IPR017441">
    <property type="entry name" value="Protein_kinase_ATP_BS"/>
</dbReference>
<gene>
    <name evidence="13" type="primary">LOC102419621</name>
</gene>
<evidence type="ECO:0000256" key="4">
    <source>
        <dbReference type="ARBA" id="ARBA00022741"/>
    </source>
</evidence>
<keyword evidence="14" id="KW-1185">Reference proteome</keyword>
<keyword evidence="2" id="KW-0723">Serine/threonine-protein kinase</keyword>
<dbReference type="AlphaFoldDB" id="G1Q4I7"/>
<keyword evidence="5" id="KW-0418">Kinase</keyword>
<feature type="compositionally biased region" description="Polar residues" evidence="11">
    <location>
        <begin position="557"/>
        <end position="568"/>
    </location>
</feature>
<feature type="region of interest" description="Disordered" evidence="11">
    <location>
        <begin position="348"/>
        <end position="568"/>
    </location>
</feature>
<feature type="binding site" evidence="10">
    <location>
        <position position="50"/>
    </location>
    <ligand>
        <name>ATP</name>
        <dbReference type="ChEBI" id="CHEBI:30616"/>
    </ligand>
</feature>
<dbReference type="CDD" id="cd14003">
    <property type="entry name" value="STKc_AMPK-like"/>
    <property type="match status" value="1"/>
</dbReference>
<evidence type="ECO:0000256" key="1">
    <source>
        <dbReference type="ARBA" id="ARBA00012513"/>
    </source>
</evidence>
<protein>
    <recommendedName>
        <fullName evidence="1">non-specific serine/threonine protein kinase</fullName>
        <ecNumber evidence="1">2.7.11.1</ecNumber>
    </recommendedName>
</protein>
<dbReference type="InParanoid" id="G1Q4I7"/>
<dbReference type="PROSITE" id="PS50011">
    <property type="entry name" value="PROTEIN_KINASE_DOM"/>
    <property type="match status" value="1"/>
</dbReference>
<accession>G1Q4I7</accession>
<feature type="compositionally biased region" description="Basic residues" evidence="11">
    <location>
        <begin position="457"/>
        <end position="469"/>
    </location>
</feature>
<evidence type="ECO:0000313" key="14">
    <source>
        <dbReference type="Proteomes" id="UP000001074"/>
    </source>
</evidence>
<reference evidence="13" key="3">
    <citation type="submission" date="2025-09" db="UniProtKB">
        <authorList>
            <consortium name="Ensembl"/>
        </authorList>
    </citation>
    <scope>IDENTIFICATION</scope>
</reference>
<feature type="domain" description="Protein kinase" evidence="12">
    <location>
        <begin position="21"/>
        <end position="266"/>
    </location>
</feature>
<dbReference type="SMART" id="SM00220">
    <property type="entry name" value="S_TKc"/>
    <property type="match status" value="1"/>
</dbReference>
<dbReference type="STRING" id="59463.ENSMLUP00000018620"/>
<evidence type="ECO:0000256" key="11">
    <source>
        <dbReference type="SAM" id="MobiDB-lite"/>
    </source>
</evidence>
<evidence type="ECO:0000259" key="12">
    <source>
        <dbReference type="PROSITE" id="PS50011"/>
    </source>
</evidence>
<evidence type="ECO:0000256" key="8">
    <source>
        <dbReference type="ARBA" id="ARBA00047899"/>
    </source>
</evidence>
<dbReference type="InterPro" id="IPR008271">
    <property type="entry name" value="Ser/Thr_kinase_AS"/>
</dbReference>
<dbReference type="EMBL" id="AAPE02030574">
    <property type="status" value="NOT_ANNOTATED_CDS"/>
    <property type="molecule type" value="Genomic_DNA"/>
</dbReference>
<dbReference type="Gene3D" id="1.10.510.10">
    <property type="entry name" value="Transferase(Phosphotransferase) domain 1"/>
    <property type="match status" value="1"/>
</dbReference>
<feature type="compositionally biased region" description="Low complexity" evidence="11">
    <location>
        <begin position="372"/>
        <end position="384"/>
    </location>
</feature>
<dbReference type="GO" id="GO:0000226">
    <property type="term" value="P:microtubule cytoskeleton organization"/>
    <property type="evidence" value="ECO:0007669"/>
    <property type="project" value="TreeGrafter"/>
</dbReference>
<dbReference type="Ensembl" id="ENSMLUT00000023561.1">
    <property type="protein sequence ID" value="ENSMLUP00000018620.1"/>
    <property type="gene ID" value="ENSMLUG00000028613.1"/>
</dbReference>
<dbReference type="Pfam" id="PF00069">
    <property type="entry name" value="Pkinase"/>
    <property type="match status" value="1"/>
</dbReference>
<evidence type="ECO:0000256" key="9">
    <source>
        <dbReference type="ARBA" id="ARBA00048679"/>
    </source>
</evidence>